<name>A0A172RW01_9ACTN</name>
<gene>
    <name evidence="6" type="ORF">SAMN02910314_00287</name>
</gene>
<keyword evidence="4" id="KW-0406">Ion transport</keyword>
<dbReference type="Pfam" id="PF02254">
    <property type="entry name" value="TrkA_N"/>
    <property type="match status" value="1"/>
</dbReference>
<evidence type="ECO:0000256" key="1">
    <source>
        <dbReference type="ARBA" id="ARBA00022448"/>
    </source>
</evidence>
<evidence type="ECO:0000313" key="6">
    <source>
        <dbReference type="EMBL" id="SEO44743.1"/>
    </source>
</evidence>
<dbReference type="SUPFAM" id="SSF51735">
    <property type="entry name" value="NAD(P)-binding Rossmann-fold domains"/>
    <property type="match status" value="1"/>
</dbReference>
<dbReference type="InterPro" id="IPR050721">
    <property type="entry name" value="Trk_Ktr_HKT_K-transport"/>
</dbReference>
<dbReference type="PROSITE" id="PS51201">
    <property type="entry name" value="RCK_N"/>
    <property type="match status" value="1"/>
</dbReference>
<evidence type="ECO:0000259" key="5">
    <source>
        <dbReference type="PROSITE" id="PS51201"/>
    </source>
</evidence>
<dbReference type="PANTHER" id="PTHR43833:SF5">
    <property type="entry name" value="TRK SYSTEM POTASSIUM UPTAKE PROTEIN TRKA"/>
    <property type="match status" value="1"/>
</dbReference>
<dbReference type="InterPro" id="IPR006036">
    <property type="entry name" value="K_uptake_TrkA"/>
</dbReference>
<dbReference type="Proteomes" id="UP000182975">
    <property type="component" value="Unassembled WGS sequence"/>
</dbReference>
<dbReference type="GO" id="GO:0015079">
    <property type="term" value="F:potassium ion transmembrane transporter activity"/>
    <property type="evidence" value="ECO:0007669"/>
    <property type="project" value="InterPro"/>
</dbReference>
<dbReference type="PRINTS" id="PR00335">
    <property type="entry name" value="KUPTAKETRKA"/>
</dbReference>
<dbReference type="OrthoDB" id="9775180at2"/>
<dbReference type="AlphaFoldDB" id="A0A172RW01"/>
<dbReference type="InterPro" id="IPR036291">
    <property type="entry name" value="NAD(P)-bd_dom_sf"/>
</dbReference>
<dbReference type="InterPro" id="IPR003148">
    <property type="entry name" value="RCK_N"/>
</dbReference>
<keyword evidence="2" id="KW-0633">Potassium transport</keyword>
<sequence length="225" mass="24464">MYIVINGGGKVGEYLATVMLRDGNEVAIIEEDQETADHLANVLTGRYLVIWGDGCMSRYQEDADIRRADVFVSTTGKDDANLVSCEIATRVFDVPRCIARVNTPKNMRIFREVGIECVSSTALIATIIEEDAMLGGISVLSSLSHGNVALNQVTVPRMRHHDNDEGVLAYDVPMPEGCLLVAVSHGDDDDMEVVGEDTYLYPGDAVIIASDKDQRAAAVAVFKQL</sequence>
<dbReference type="EMBL" id="FOEC01000001">
    <property type="protein sequence ID" value="SEO44743.1"/>
    <property type="molecule type" value="Genomic_DNA"/>
</dbReference>
<evidence type="ECO:0000313" key="7">
    <source>
        <dbReference type="Proteomes" id="UP000182975"/>
    </source>
</evidence>
<dbReference type="PATRIC" id="fig|79604.3.peg.94"/>
<keyword evidence="7" id="KW-1185">Reference proteome</keyword>
<evidence type="ECO:0000256" key="3">
    <source>
        <dbReference type="ARBA" id="ARBA00022958"/>
    </source>
</evidence>
<dbReference type="Gene3D" id="3.40.50.720">
    <property type="entry name" value="NAD(P)-binding Rossmann-like Domain"/>
    <property type="match status" value="1"/>
</dbReference>
<evidence type="ECO:0000256" key="4">
    <source>
        <dbReference type="ARBA" id="ARBA00023065"/>
    </source>
</evidence>
<keyword evidence="1" id="KW-0813">Transport</keyword>
<evidence type="ECO:0000256" key="2">
    <source>
        <dbReference type="ARBA" id="ARBA00022538"/>
    </source>
</evidence>
<feature type="domain" description="RCK N-terminal" evidence="5">
    <location>
        <begin position="1"/>
        <end position="120"/>
    </location>
</feature>
<proteinExistence type="predicted"/>
<accession>A0A172RW01</accession>
<dbReference type="GO" id="GO:0005886">
    <property type="term" value="C:plasma membrane"/>
    <property type="evidence" value="ECO:0007669"/>
    <property type="project" value="InterPro"/>
</dbReference>
<protein>
    <submittedName>
        <fullName evidence="6">Trk system potassium uptake protein TrkA</fullName>
    </submittedName>
</protein>
<dbReference type="RefSeq" id="WP_066660025.1">
    <property type="nucleotide sequence ID" value="NZ_CP011402.1"/>
</dbReference>
<reference evidence="7" key="1">
    <citation type="submission" date="2016-10" db="EMBL/GenBank/DDBJ databases">
        <authorList>
            <person name="Varghese N."/>
        </authorList>
    </citation>
    <scope>NUCLEOTIDE SEQUENCE [LARGE SCALE GENOMIC DNA]</scope>
    <source>
        <strain evidence="7">DSM 21843</strain>
    </source>
</reference>
<organism evidence="6 7">
    <name type="scientific">Denitrobacterium detoxificans</name>
    <dbReference type="NCBI Taxonomy" id="79604"/>
    <lineage>
        <taxon>Bacteria</taxon>
        <taxon>Bacillati</taxon>
        <taxon>Actinomycetota</taxon>
        <taxon>Coriobacteriia</taxon>
        <taxon>Eggerthellales</taxon>
        <taxon>Eggerthellaceae</taxon>
        <taxon>Denitrobacterium</taxon>
    </lineage>
</organism>
<dbReference type="KEGG" id="ddt:AAY81_00455"/>
<dbReference type="STRING" id="79604.AAY81_00455"/>
<keyword evidence="3" id="KW-0630">Potassium</keyword>
<dbReference type="PANTHER" id="PTHR43833">
    <property type="entry name" value="POTASSIUM CHANNEL PROTEIN 2-RELATED-RELATED"/>
    <property type="match status" value="1"/>
</dbReference>